<accession>A0A929QSE4</accession>
<feature type="domain" description="Class II aldolase/adducin N-terminal" evidence="3">
    <location>
        <begin position="9"/>
        <end position="232"/>
    </location>
</feature>
<dbReference type="Proteomes" id="UP000757900">
    <property type="component" value="Unassembled WGS sequence"/>
</dbReference>
<dbReference type="AlphaFoldDB" id="A0A929QSE4"/>
<dbReference type="NCBIfam" id="NF002963">
    <property type="entry name" value="PRK03634.1"/>
    <property type="match status" value="1"/>
</dbReference>
<dbReference type="Pfam" id="PF00596">
    <property type="entry name" value="Aldolase_II"/>
    <property type="match status" value="1"/>
</dbReference>
<dbReference type="Gene3D" id="3.40.225.10">
    <property type="entry name" value="Class II aldolase/adducin N-terminal domain"/>
    <property type="match status" value="1"/>
</dbReference>
<comment type="caution">
    <text evidence="4">The sequence shown here is derived from an EMBL/GenBank/DDBJ whole genome shotgun (WGS) entry which is preliminary data.</text>
</comment>
<evidence type="ECO:0000313" key="4">
    <source>
        <dbReference type="EMBL" id="MBF0934429.1"/>
    </source>
</evidence>
<gene>
    <name evidence="4" type="primary">rhaD</name>
    <name evidence="4" type="ORF">HXK00_02145</name>
</gene>
<evidence type="ECO:0000256" key="1">
    <source>
        <dbReference type="ARBA" id="ARBA00022723"/>
    </source>
</evidence>
<dbReference type="SUPFAM" id="SSF53639">
    <property type="entry name" value="AraD/HMP-PK domain-like"/>
    <property type="match status" value="1"/>
</dbReference>
<organism evidence="4 5">
    <name type="scientific">Abiotrophia defectiva</name>
    <name type="common">Streptococcus defectivus</name>
    <dbReference type="NCBI Taxonomy" id="46125"/>
    <lineage>
        <taxon>Bacteria</taxon>
        <taxon>Bacillati</taxon>
        <taxon>Bacillota</taxon>
        <taxon>Bacilli</taxon>
        <taxon>Lactobacillales</taxon>
        <taxon>Aerococcaceae</taxon>
        <taxon>Abiotrophia</taxon>
    </lineage>
</organism>
<sequence>MFQNSTIVAEFADITHVMWSMGWDEKNGGNISAILTEDQLAQVEQVASPRFVPLEHVPENMVGRHILITASGSEFRRVRDALRETLGVIRIEANGYAIIWGFEGGNKPTSEIYMHLLSHSTRLAVDPHHRIVLHNHATEVSALSFILDQTDHAFTQTLWRMITECLIVFPDGIGVVPWMVCGTEAIGQATAAKLKDSRIVVWAYHGILATGSSIADCFGLIETVNKAAKVYLSIAHLPHQDGISDSQLHDLADFFKVIPRWELLEK</sequence>
<dbReference type="PANTHER" id="PTHR22789">
    <property type="entry name" value="FUCULOSE PHOSPHATE ALDOLASE"/>
    <property type="match status" value="1"/>
</dbReference>
<dbReference type="PANTHER" id="PTHR22789:SF0">
    <property type="entry name" value="3-OXO-TETRONATE 4-PHOSPHATE DECARBOXYLASE-RELATED"/>
    <property type="match status" value="1"/>
</dbReference>
<dbReference type="InterPro" id="IPR036409">
    <property type="entry name" value="Aldolase_II/adducin_N_sf"/>
</dbReference>
<dbReference type="GO" id="GO:0046872">
    <property type="term" value="F:metal ion binding"/>
    <property type="evidence" value="ECO:0007669"/>
    <property type="project" value="UniProtKB-KW"/>
</dbReference>
<keyword evidence="1" id="KW-0479">Metal-binding</keyword>
<dbReference type="RefSeq" id="WP_314049853.1">
    <property type="nucleotide sequence ID" value="NZ_CAUVSD010000002.1"/>
</dbReference>
<dbReference type="GO" id="GO:0005829">
    <property type="term" value="C:cytosol"/>
    <property type="evidence" value="ECO:0007669"/>
    <property type="project" value="TreeGrafter"/>
</dbReference>
<dbReference type="InterPro" id="IPR050197">
    <property type="entry name" value="Aldolase_class_II_sugar_metab"/>
</dbReference>
<dbReference type="EC" id="4.1.2.19" evidence="4"/>
<proteinExistence type="predicted"/>
<dbReference type="InterPro" id="IPR001303">
    <property type="entry name" value="Aldolase_II/adducin_N"/>
</dbReference>
<dbReference type="SMART" id="SM01007">
    <property type="entry name" value="Aldolase_II"/>
    <property type="match status" value="1"/>
</dbReference>
<evidence type="ECO:0000259" key="3">
    <source>
        <dbReference type="SMART" id="SM01007"/>
    </source>
</evidence>
<dbReference type="EMBL" id="JABZFV010000022">
    <property type="protein sequence ID" value="MBF0934429.1"/>
    <property type="molecule type" value="Genomic_DNA"/>
</dbReference>
<evidence type="ECO:0000313" key="5">
    <source>
        <dbReference type="Proteomes" id="UP000757900"/>
    </source>
</evidence>
<name>A0A929QSE4_ABIDE</name>
<protein>
    <submittedName>
        <fullName evidence="4">Rhamnulose-1-phosphate aldolase</fullName>
        <ecNumber evidence="4">4.1.2.19</ecNumber>
    </submittedName>
</protein>
<dbReference type="GO" id="GO:0019323">
    <property type="term" value="P:pentose catabolic process"/>
    <property type="evidence" value="ECO:0007669"/>
    <property type="project" value="TreeGrafter"/>
</dbReference>
<dbReference type="GO" id="GO:0008994">
    <property type="term" value="F:rhamnulose-1-phosphate aldolase activity"/>
    <property type="evidence" value="ECO:0007669"/>
    <property type="project" value="UniProtKB-EC"/>
</dbReference>
<reference evidence="4" key="1">
    <citation type="submission" date="2020-04" db="EMBL/GenBank/DDBJ databases">
        <title>Deep metagenomics examines the oral microbiome during advanced dental caries in children, revealing novel taxa and co-occurrences with host molecules.</title>
        <authorList>
            <person name="Baker J.L."/>
            <person name="Morton J.T."/>
            <person name="Dinis M."/>
            <person name="Alvarez R."/>
            <person name="Tran N.C."/>
            <person name="Knight R."/>
            <person name="Edlund A."/>
        </authorList>
    </citation>
    <scope>NUCLEOTIDE SEQUENCE</scope>
    <source>
        <strain evidence="4">JCVI_23_bin.16</strain>
    </source>
</reference>
<evidence type="ECO:0000256" key="2">
    <source>
        <dbReference type="ARBA" id="ARBA00023239"/>
    </source>
</evidence>
<keyword evidence="2 4" id="KW-0456">Lyase</keyword>